<name>A0A9W4XNV9_9PLEO</name>
<proteinExistence type="predicted"/>
<dbReference type="Proteomes" id="UP001152607">
    <property type="component" value="Unassembled WGS sequence"/>
</dbReference>
<accession>A0A9W4XNV9</accession>
<evidence type="ECO:0000313" key="1">
    <source>
        <dbReference type="EMBL" id="CAI6229417.1"/>
    </source>
</evidence>
<dbReference type="AlphaFoldDB" id="A0A9W4XNV9"/>
<keyword evidence="2" id="KW-1185">Reference proteome</keyword>
<organism evidence="1 2">
    <name type="scientific">Periconia digitata</name>
    <dbReference type="NCBI Taxonomy" id="1303443"/>
    <lineage>
        <taxon>Eukaryota</taxon>
        <taxon>Fungi</taxon>
        <taxon>Dikarya</taxon>
        <taxon>Ascomycota</taxon>
        <taxon>Pezizomycotina</taxon>
        <taxon>Dothideomycetes</taxon>
        <taxon>Pleosporomycetidae</taxon>
        <taxon>Pleosporales</taxon>
        <taxon>Massarineae</taxon>
        <taxon>Periconiaceae</taxon>
        <taxon>Periconia</taxon>
    </lineage>
</organism>
<comment type="caution">
    <text evidence="1">The sequence shown here is derived from an EMBL/GenBank/DDBJ whole genome shotgun (WGS) entry which is preliminary data.</text>
</comment>
<evidence type="ECO:0000313" key="2">
    <source>
        <dbReference type="Proteomes" id="UP001152607"/>
    </source>
</evidence>
<dbReference type="EMBL" id="CAOQHR010000001">
    <property type="protein sequence ID" value="CAI6229417.1"/>
    <property type="molecule type" value="Genomic_DNA"/>
</dbReference>
<protein>
    <submittedName>
        <fullName evidence="1">Uncharacterized protein</fullName>
    </submittedName>
</protein>
<gene>
    <name evidence="1" type="ORF">PDIGIT_LOCUS156</name>
</gene>
<reference evidence="1" key="1">
    <citation type="submission" date="2023-01" db="EMBL/GenBank/DDBJ databases">
        <authorList>
            <person name="Van Ghelder C."/>
            <person name="Rancurel C."/>
        </authorList>
    </citation>
    <scope>NUCLEOTIDE SEQUENCE</scope>
    <source>
        <strain evidence="1">CNCM I-4278</strain>
    </source>
</reference>
<sequence length="250" mass="26340">MAFMSTSAPFSSPSQRSISAALQNAPTGFAIPFPAISGALPWIGSNILGFFLVGSRLLLGAIPILPLSAAARSDRISACKLVATMVSRLFGSSVIRTVIASTNILSVSTSGYSLATSQKILSQNTIPCRCAFDLVTIVSFLRGLSFAVRNAKCMMRSTAALVNTETSVAIACGSSSCEIPPCPEYSPSLFSLTITQSISPTFTPSNGLLVPSSILVGLTLTYWFSVLRIGRIRPHKLTWSGTFGHPTAPK</sequence>